<evidence type="ECO:0000256" key="6">
    <source>
        <dbReference type="ARBA" id="ARBA00025649"/>
    </source>
</evidence>
<dbReference type="Proteomes" id="UP001564626">
    <property type="component" value="Unassembled WGS sequence"/>
</dbReference>
<evidence type="ECO:0000259" key="9">
    <source>
        <dbReference type="Pfam" id="PF01012"/>
    </source>
</evidence>
<sequence>RAEAAAPRPRPDGGAATAAALAAAIRDRAPALVLCGDRSPDGGTGAVPAFLAALLGARQALGAVHVEADGAELLVRRRIDGGRRELLRLRAPAVVSVEGGLPLRRAGLAAVRAARRRDVPVVEPLVEPVQPEPARAVRWGEVRAHRPRARELPAPAGDAPLHRIRELTGGAAPAEPPVLSTPGSAAAAVEVLLSYLDRHGYLPEEHR</sequence>
<dbReference type="InterPro" id="IPR000049">
    <property type="entry name" value="ET-Flavoprotein_bsu_CS"/>
</dbReference>
<keyword evidence="11" id="KW-1185">Reference proteome</keyword>
<comment type="subunit">
    <text evidence="3">Heterodimer of an alpha and a beta subunit.</text>
</comment>
<comment type="cofactor">
    <cofactor evidence="1">
        <name>FAD</name>
        <dbReference type="ChEBI" id="CHEBI:57692"/>
    </cofactor>
</comment>
<evidence type="ECO:0000256" key="2">
    <source>
        <dbReference type="ARBA" id="ARBA00007557"/>
    </source>
</evidence>
<protein>
    <recommendedName>
        <fullName evidence="7">Electron transfer flavoprotein small subunit</fullName>
    </recommendedName>
</protein>
<keyword evidence="5" id="KW-0249">Electron transport</keyword>
<proteinExistence type="inferred from homology"/>
<evidence type="ECO:0000313" key="10">
    <source>
        <dbReference type="EMBL" id="MEY8040020.1"/>
    </source>
</evidence>
<comment type="caution">
    <text evidence="10">The sequence shown here is derived from an EMBL/GenBank/DDBJ whole genome shotgun (WGS) entry which is preliminary data.</text>
</comment>
<evidence type="ECO:0000256" key="3">
    <source>
        <dbReference type="ARBA" id="ARBA00011355"/>
    </source>
</evidence>
<dbReference type="SUPFAM" id="SSF52402">
    <property type="entry name" value="Adenine nucleotide alpha hydrolases-like"/>
    <property type="match status" value="1"/>
</dbReference>
<dbReference type="InterPro" id="IPR014730">
    <property type="entry name" value="ETF_a/b_N"/>
</dbReference>
<evidence type="ECO:0000256" key="7">
    <source>
        <dbReference type="ARBA" id="ARBA00042002"/>
    </source>
</evidence>
<dbReference type="PROSITE" id="PS01065">
    <property type="entry name" value="ETF_BETA"/>
    <property type="match status" value="1"/>
</dbReference>
<accession>A0ABV4CFZ6</accession>
<comment type="similarity">
    <text evidence="2">Belongs to the ETF beta-subunit/FixA family.</text>
</comment>
<dbReference type="InterPro" id="IPR012255">
    <property type="entry name" value="ETF_b"/>
</dbReference>
<name>A0ABV4CFZ6_9PSEU</name>
<reference evidence="10 11" key="1">
    <citation type="submission" date="2024-08" db="EMBL/GenBank/DDBJ databases">
        <title>Genome mining of Saccharopolyspora cebuensis PGLac3 from Nigerian medicinal plant.</title>
        <authorList>
            <person name="Ezeobiora C.E."/>
            <person name="Igbokwe N.H."/>
            <person name="Amin D.H."/>
            <person name="Mendie U.E."/>
        </authorList>
    </citation>
    <scope>NUCLEOTIDE SEQUENCE [LARGE SCALE GENOMIC DNA]</scope>
    <source>
        <strain evidence="10 11">PGLac3</strain>
    </source>
</reference>
<feature type="domain" description="Electron transfer flavoprotein alpha/beta-subunit N-terminal" evidence="9">
    <location>
        <begin position="15"/>
        <end position="123"/>
    </location>
</feature>
<dbReference type="PANTHER" id="PTHR21294:SF8">
    <property type="entry name" value="ELECTRON TRANSFER FLAVOPROTEIN SUBUNIT BETA"/>
    <property type="match status" value="1"/>
</dbReference>
<comment type="cofactor">
    <cofactor evidence="8">
        <name>AMP</name>
        <dbReference type="ChEBI" id="CHEBI:456215"/>
    </cofactor>
</comment>
<evidence type="ECO:0000256" key="1">
    <source>
        <dbReference type="ARBA" id="ARBA00001974"/>
    </source>
</evidence>
<feature type="non-terminal residue" evidence="10">
    <location>
        <position position="1"/>
    </location>
</feature>
<comment type="function">
    <text evidence="6">The electron transfer flavoprotein serves as a specific electron acceptor for other dehydrogenases. It transfers the electrons to the main respiratory chain via ETF-ubiquinone oxidoreductase (ETF dehydrogenase).</text>
</comment>
<dbReference type="EMBL" id="JBGEHV010000016">
    <property type="protein sequence ID" value="MEY8040020.1"/>
    <property type="molecule type" value="Genomic_DNA"/>
</dbReference>
<evidence type="ECO:0000256" key="4">
    <source>
        <dbReference type="ARBA" id="ARBA00022448"/>
    </source>
</evidence>
<dbReference type="Gene3D" id="3.40.50.620">
    <property type="entry name" value="HUPs"/>
    <property type="match status" value="1"/>
</dbReference>
<evidence type="ECO:0000313" key="11">
    <source>
        <dbReference type="Proteomes" id="UP001564626"/>
    </source>
</evidence>
<evidence type="ECO:0000256" key="5">
    <source>
        <dbReference type="ARBA" id="ARBA00022982"/>
    </source>
</evidence>
<gene>
    <name evidence="10" type="ORF">AB8O55_11490</name>
</gene>
<dbReference type="Pfam" id="PF01012">
    <property type="entry name" value="ETF"/>
    <property type="match status" value="1"/>
</dbReference>
<dbReference type="PANTHER" id="PTHR21294">
    <property type="entry name" value="ELECTRON TRANSFER FLAVOPROTEIN BETA-SUBUNIT"/>
    <property type="match status" value="1"/>
</dbReference>
<dbReference type="InterPro" id="IPR014729">
    <property type="entry name" value="Rossmann-like_a/b/a_fold"/>
</dbReference>
<organism evidence="10 11">
    <name type="scientific">Saccharopolyspora cebuensis</name>
    <dbReference type="NCBI Taxonomy" id="418759"/>
    <lineage>
        <taxon>Bacteria</taxon>
        <taxon>Bacillati</taxon>
        <taxon>Actinomycetota</taxon>
        <taxon>Actinomycetes</taxon>
        <taxon>Pseudonocardiales</taxon>
        <taxon>Pseudonocardiaceae</taxon>
        <taxon>Saccharopolyspora</taxon>
    </lineage>
</organism>
<evidence type="ECO:0000256" key="8">
    <source>
        <dbReference type="ARBA" id="ARBA00049933"/>
    </source>
</evidence>
<keyword evidence="4" id="KW-0813">Transport</keyword>